<protein>
    <submittedName>
        <fullName evidence="1">Uncharacterized protein</fullName>
    </submittedName>
</protein>
<dbReference type="EMBL" id="BTRK01000005">
    <property type="protein sequence ID" value="GMR54701.1"/>
    <property type="molecule type" value="Genomic_DNA"/>
</dbReference>
<dbReference type="Proteomes" id="UP001328107">
    <property type="component" value="Unassembled WGS sequence"/>
</dbReference>
<name>A0AAN5D1K9_9BILA</name>
<evidence type="ECO:0000313" key="2">
    <source>
        <dbReference type="Proteomes" id="UP001328107"/>
    </source>
</evidence>
<comment type="caution">
    <text evidence="1">The sequence shown here is derived from an EMBL/GenBank/DDBJ whole genome shotgun (WGS) entry which is preliminary data.</text>
</comment>
<proteinExistence type="predicted"/>
<reference evidence="2" key="1">
    <citation type="submission" date="2022-10" db="EMBL/GenBank/DDBJ databases">
        <title>Genome assembly of Pristionchus species.</title>
        <authorList>
            <person name="Yoshida K."/>
            <person name="Sommer R.J."/>
        </authorList>
    </citation>
    <scope>NUCLEOTIDE SEQUENCE [LARGE SCALE GENOMIC DNA]</scope>
    <source>
        <strain evidence="2">RS5460</strain>
    </source>
</reference>
<sequence length="60" mass="6811">MILLLRNCGLLISTTSSTFRSTVSIHSKRSWTSRRSRILKATRNSKDAKCALLDRAMDLE</sequence>
<accession>A0AAN5D1K9</accession>
<keyword evidence="2" id="KW-1185">Reference proteome</keyword>
<evidence type="ECO:0000313" key="1">
    <source>
        <dbReference type="EMBL" id="GMR54701.1"/>
    </source>
</evidence>
<organism evidence="1 2">
    <name type="scientific">Pristionchus mayeri</name>
    <dbReference type="NCBI Taxonomy" id="1317129"/>
    <lineage>
        <taxon>Eukaryota</taxon>
        <taxon>Metazoa</taxon>
        <taxon>Ecdysozoa</taxon>
        <taxon>Nematoda</taxon>
        <taxon>Chromadorea</taxon>
        <taxon>Rhabditida</taxon>
        <taxon>Rhabditina</taxon>
        <taxon>Diplogasteromorpha</taxon>
        <taxon>Diplogasteroidea</taxon>
        <taxon>Neodiplogasteridae</taxon>
        <taxon>Pristionchus</taxon>
    </lineage>
</organism>
<dbReference type="AlphaFoldDB" id="A0AAN5D1K9"/>
<gene>
    <name evidence="1" type="ORF">PMAYCL1PPCAC_24896</name>
</gene>